<dbReference type="OrthoDB" id="10063560at2759"/>
<keyword evidence="3" id="KW-0440">LIM domain</keyword>
<dbReference type="GO" id="GO:0003779">
    <property type="term" value="F:actin binding"/>
    <property type="evidence" value="ECO:0007669"/>
    <property type="project" value="TreeGrafter"/>
</dbReference>
<evidence type="ECO:0000313" key="6">
    <source>
        <dbReference type="EMBL" id="CAG5129390.1"/>
    </source>
</evidence>
<dbReference type="EMBL" id="CAJHNH020003469">
    <property type="protein sequence ID" value="CAG5129390.1"/>
    <property type="molecule type" value="Genomic_DNA"/>
</dbReference>
<keyword evidence="7" id="KW-1185">Reference proteome</keyword>
<proteinExistence type="predicted"/>
<dbReference type="PANTHER" id="PTHR24214:SF38">
    <property type="entry name" value="PDZ AND LIM DOMAIN PROTEIN ZASP-RELATED"/>
    <property type="match status" value="1"/>
</dbReference>
<dbReference type="Gene3D" id="2.30.42.10">
    <property type="match status" value="1"/>
</dbReference>
<dbReference type="GO" id="GO:0061061">
    <property type="term" value="P:muscle structure development"/>
    <property type="evidence" value="ECO:0007669"/>
    <property type="project" value="TreeGrafter"/>
</dbReference>
<dbReference type="GO" id="GO:0051371">
    <property type="term" value="F:muscle alpha-actinin binding"/>
    <property type="evidence" value="ECO:0007669"/>
    <property type="project" value="TreeGrafter"/>
</dbReference>
<protein>
    <recommendedName>
        <fullName evidence="5">PDZ domain-containing protein</fullName>
    </recommendedName>
</protein>
<dbReference type="GO" id="GO:0030036">
    <property type="term" value="P:actin cytoskeleton organization"/>
    <property type="evidence" value="ECO:0007669"/>
    <property type="project" value="TreeGrafter"/>
</dbReference>
<dbReference type="InterPro" id="IPR036034">
    <property type="entry name" value="PDZ_sf"/>
</dbReference>
<feature type="non-terminal residue" evidence="6">
    <location>
        <position position="1"/>
    </location>
</feature>
<feature type="compositionally biased region" description="Basic and acidic residues" evidence="4">
    <location>
        <begin position="359"/>
        <end position="370"/>
    </location>
</feature>
<accession>A0A8S3ZNH7</accession>
<feature type="region of interest" description="Disordered" evidence="4">
    <location>
        <begin position="163"/>
        <end position="191"/>
    </location>
</feature>
<keyword evidence="2" id="KW-0963">Cytoplasm</keyword>
<dbReference type="SUPFAM" id="SSF50156">
    <property type="entry name" value="PDZ domain-like"/>
    <property type="match status" value="1"/>
</dbReference>
<gene>
    <name evidence="6" type="ORF">CUNI_LOCUS14948</name>
</gene>
<comment type="subcellular location">
    <subcellularLocation>
        <location evidence="1">Cytoplasm</location>
    </subcellularLocation>
</comment>
<dbReference type="AlphaFoldDB" id="A0A8S3ZNH7"/>
<feature type="compositionally biased region" description="Basic and acidic residues" evidence="4">
    <location>
        <begin position="417"/>
        <end position="439"/>
    </location>
</feature>
<dbReference type="GO" id="GO:0005912">
    <property type="term" value="C:adherens junction"/>
    <property type="evidence" value="ECO:0007669"/>
    <property type="project" value="TreeGrafter"/>
</dbReference>
<keyword evidence="3" id="KW-0862">Zinc</keyword>
<dbReference type="InterPro" id="IPR001478">
    <property type="entry name" value="PDZ"/>
</dbReference>
<feature type="compositionally biased region" description="Basic and acidic residues" evidence="4">
    <location>
        <begin position="387"/>
        <end position="404"/>
    </location>
</feature>
<evidence type="ECO:0000259" key="5">
    <source>
        <dbReference type="PROSITE" id="PS50106"/>
    </source>
</evidence>
<feature type="region of interest" description="Disordered" evidence="4">
    <location>
        <begin position="300"/>
        <end position="446"/>
    </location>
</feature>
<dbReference type="PANTHER" id="PTHR24214">
    <property type="entry name" value="PDZ AND LIM DOMAIN PROTEIN ZASP"/>
    <property type="match status" value="1"/>
</dbReference>
<dbReference type="InterPro" id="IPR050604">
    <property type="entry name" value="PDZ-LIM_domain"/>
</dbReference>
<evidence type="ECO:0000313" key="7">
    <source>
        <dbReference type="Proteomes" id="UP000678393"/>
    </source>
</evidence>
<sequence>MEMRTETGKENKDGLKEDTVVKEVEGSQVSKIDLILAQGRRPFEIILKGGPPWGFALSGGRDLITPLHISKIVAGGRASESALAEGDYILGVNDVACADVGHTLDIVDAAVNTLRITVLRGHVNPTRGESLPSRLAYRSVDVEEKVSGAKHFNDDSVVYCKSRSQQRDGASMRPHKRRGDSFNRSVGPNFRQDKYTAGEPYPFDMYPSDVNSSRVNMYHSVPAHNLHRYQPDYENICLLGTAPIGSEKISEIDDIEEVTARDSIPHTPEVQDCDPLHGAGLPTRDPASLKYIKVNQNHEKYPSWPVTKPSGATEQTQPINSRAQSMTDHTNTSTEFPHKQQLAYTPGLRPLAEKNSPIAERKTDDNKARNSSDPGLKSEFVYGPYGRVERRNVGKPEGRFDEFYNSKPGYPPPNMDPDGHNLGDKEYNAPSPPERDSKGVDQINLS</sequence>
<organism evidence="6 7">
    <name type="scientific">Candidula unifasciata</name>
    <dbReference type="NCBI Taxonomy" id="100452"/>
    <lineage>
        <taxon>Eukaryota</taxon>
        <taxon>Metazoa</taxon>
        <taxon>Spiralia</taxon>
        <taxon>Lophotrochozoa</taxon>
        <taxon>Mollusca</taxon>
        <taxon>Gastropoda</taxon>
        <taxon>Heterobranchia</taxon>
        <taxon>Euthyneura</taxon>
        <taxon>Panpulmonata</taxon>
        <taxon>Eupulmonata</taxon>
        <taxon>Stylommatophora</taxon>
        <taxon>Helicina</taxon>
        <taxon>Helicoidea</taxon>
        <taxon>Geomitridae</taxon>
        <taxon>Candidula</taxon>
    </lineage>
</organism>
<dbReference type="Proteomes" id="UP000678393">
    <property type="component" value="Unassembled WGS sequence"/>
</dbReference>
<evidence type="ECO:0000256" key="3">
    <source>
        <dbReference type="ARBA" id="ARBA00023038"/>
    </source>
</evidence>
<dbReference type="GO" id="GO:0001725">
    <property type="term" value="C:stress fiber"/>
    <property type="evidence" value="ECO:0007669"/>
    <property type="project" value="TreeGrafter"/>
</dbReference>
<dbReference type="Pfam" id="PF00595">
    <property type="entry name" value="PDZ"/>
    <property type="match status" value="1"/>
</dbReference>
<comment type="caution">
    <text evidence="6">The sequence shown here is derived from an EMBL/GenBank/DDBJ whole genome shotgun (WGS) entry which is preliminary data.</text>
</comment>
<feature type="domain" description="PDZ" evidence="5">
    <location>
        <begin position="50"/>
        <end position="122"/>
    </location>
</feature>
<evidence type="ECO:0000256" key="1">
    <source>
        <dbReference type="ARBA" id="ARBA00004496"/>
    </source>
</evidence>
<evidence type="ECO:0000256" key="4">
    <source>
        <dbReference type="SAM" id="MobiDB-lite"/>
    </source>
</evidence>
<dbReference type="SMART" id="SM00228">
    <property type="entry name" value="PDZ"/>
    <property type="match status" value="1"/>
</dbReference>
<name>A0A8S3ZNH7_9EUPU</name>
<dbReference type="GO" id="GO:0005737">
    <property type="term" value="C:cytoplasm"/>
    <property type="evidence" value="ECO:0007669"/>
    <property type="project" value="UniProtKB-SubCell"/>
</dbReference>
<dbReference type="GO" id="GO:0031941">
    <property type="term" value="C:filamentous actin"/>
    <property type="evidence" value="ECO:0007669"/>
    <property type="project" value="TreeGrafter"/>
</dbReference>
<feature type="compositionally biased region" description="Polar residues" evidence="4">
    <location>
        <begin position="310"/>
        <end position="335"/>
    </location>
</feature>
<dbReference type="PROSITE" id="PS50106">
    <property type="entry name" value="PDZ"/>
    <property type="match status" value="1"/>
</dbReference>
<evidence type="ECO:0000256" key="2">
    <source>
        <dbReference type="ARBA" id="ARBA00022490"/>
    </source>
</evidence>
<keyword evidence="3" id="KW-0479">Metal-binding</keyword>
<reference evidence="6" key="1">
    <citation type="submission" date="2021-04" db="EMBL/GenBank/DDBJ databases">
        <authorList>
            <consortium name="Molecular Ecology Group"/>
        </authorList>
    </citation>
    <scope>NUCLEOTIDE SEQUENCE</scope>
</reference>